<dbReference type="AlphaFoldDB" id="S9TMH3"/>
<evidence type="ECO:0000313" key="3">
    <source>
        <dbReference type="Proteomes" id="UP000015354"/>
    </source>
</evidence>
<organism evidence="2 3">
    <name type="scientific">Strigomonas culicis</name>
    <dbReference type="NCBI Taxonomy" id="28005"/>
    <lineage>
        <taxon>Eukaryota</taxon>
        <taxon>Discoba</taxon>
        <taxon>Euglenozoa</taxon>
        <taxon>Kinetoplastea</taxon>
        <taxon>Metakinetoplastina</taxon>
        <taxon>Trypanosomatida</taxon>
        <taxon>Trypanosomatidae</taxon>
        <taxon>Strigomonadinae</taxon>
        <taxon>Strigomonas</taxon>
    </lineage>
</organism>
<proteinExistence type="predicted"/>
<comment type="caution">
    <text evidence="2">The sequence shown here is derived from an EMBL/GenBank/DDBJ whole genome shotgun (WGS) entry which is preliminary data.</text>
</comment>
<sequence>MHKGANRSIGTDGDEAYYNSSGGRSSKKSSTAAGAHHHEHGMEEAHMSDFEDMEDEAVLPAIQTNKSKTASTRSKKTSKKLKKLELNSFAKYSHSHMTLVYDGTIIRGDQPDWTVVSLFSPYLSAQQRKQLQAHLADDMRYGYSTGPKSRKKKKAVRK</sequence>
<feature type="compositionally biased region" description="Low complexity" evidence="1">
    <location>
        <begin position="20"/>
        <end position="34"/>
    </location>
</feature>
<accession>S9TMH3</accession>
<evidence type="ECO:0000313" key="2">
    <source>
        <dbReference type="EMBL" id="EPY17533.1"/>
    </source>
</evidence>
<keyword evidence="3" id="KW-1185">Reference proteome</keyword>
<name>S9TMH3_9TRYP</name>
<dbReference type="EMBL" id="ATMH01010439">
    <property type="protein sequence ID" value="EPY17533.1"/>
    <property type="molecule type" value="Genomic_DNA"/>
</dbReference>
<dbReference type="Proteomes" id="UP000015354">
    <property type="component" value="Unassembled WGS sequence"/>
</dbReference>
<feature type="compositionally biased region" description="Basic and acidic residues" evidence="1">
    <location>
        <begin position="40"/>
        <end position="49"/>
    </location>
</feature>
<evidence type="ECO:0000256" key="1">
    <source>
        <dbReference type="SAM" id="MobiDB-lite"/>
    </source>
</evidence>
<protein>
    <submittedName>
        <fullName evidence="2">Uncharacterized protein</fullName>
    </submittedName>
</protein>
<reference evidence="2 3" key="1">
    <citation type="journal article" date="2013" name="PLoS ONE">
        <title>Predicting the Proteins of Angomonas deanei, Strigomonas culicis and Their Respective Endosymbionts Reveals New Aspects of the Trypanosomatidae Family.</title>
        <authorList>
            <person name="Motta M.C."/>
            <person name="Martins A.C."/>
            <person name="de Souza S.S."/>
            <person name="Catta-Preta C.M."/>
            <person name="Silva R."/>
            <person name="Klein C.C."/>
            <person name="de Almeida L.G."/>
            <person name="de Lima Cunha O."/>
            <person name="Ciapina L.P."/>
            <person name="Brocchi M."/>
            <person name="Colabardini A.C."/>
            <person name="de Araujo Lima B."/>
            <person name="Machado C.R."/>
            <person name="de Almeida Soares C.M."/>
            <person name="Probst C.M."/>
            <person name="de Menezes C.B."/>
            <person name="Thompson C.E."/>
            <person name="Bartholomeu D.C."/>
            <person name="Gradia D.F."/>
            <person name="Pavoni D.P."/>
            <person name="Grisard E.C."/>
            <person name="Fantinatti-Garboggini F."/>
            <person name="Marchini F.K."/>
            <person name="Rodrigues-Luiz G.F."/>
            <person name="Wagner G."/>
            <person name="Goldman G.H."/>
            <person name="Fietto J.L."/>
            <person name="Elias M.C."/>
            <person name="Goldman M.H."/>
            <person name="Sagot M.F."/>
            <person name="Pereira M."/>
            <person name="Stoco P.H."/>
            <person name="de Mendonca-Neto R.P."/>
            <person name="Teixeira S.M."/>
            <person name="Maciel T.E."/>
            <person name="de Oliveira Mendes T.A."/>
            <person name="Urmenyi T.P."/>
            <person name="de Souza W."/>
            <person name="Schenkman S."/>
            <person name="de Vasconcelos A.T."/>
        </authorList>
    </citation>
    <scope>NUCLEOTIDE SEQUENCE [LARGE SCALE GENOMIC DNA]</scope>
</reference>
<feature type="region of interest" description="Disordered" evidence="1">
    <location>
        <begin position="1"/>
        <end position="79"/>
    </location>
</feature>
<gene>
    <name evidence="2" type="ORF">STCU_10553</name>
</gene>